<sequence length="173" mass="17952">MNLSTDPTGMINAADRIRILASIDLDSPALHAELDALAAATAQHTGMPTGMASIVLGMAQVAAGSYGLTGILAEAGGTPVEWALCSRVVTSGRPYIVPDTTLHPVESRNPLVTMDGLRAYAGYPVAVAGQIVGAICVLADTPHHFTDDQLVVLQQAADVMADALQRHRNIVAS</sequence>
<dbReference type="PANTHER" id="PTHR43102">
    <property type="entry name" value="SLR1143 PROTEIN"/>
    <property type="match status" value="1"/>
</dbReference>
<organism evidence="2 3">
    <name type="scientific">Actinoplanes oblitus</name>
    <dbReference type="NCBI Taxonomy" id="3040509"/>
    <lineage>
        <taxon>Bacteria</taxon>
        <taxon>Bacillati</taxon>
        <taxon>Actinomycetota</taxon>
        <taxon>Actinomycetes</taxon>
        <taxon>Micromonosporales</taxon>
        <taxon>Micromonosporaceae</taxon>
        <taxon>Actinoplanes</taxon>
    </lineage>
</organism>
<dbReference type="Pfam" id="PF01590">
    <property type="entry name" value="GAF"/>
    <property type="match status" value="1"/>
</dbReference>
<evidence type="ECO:0000259" key="1">
    <source>
        <dbReference type="SMART" id="SM00065"/>
    </source>
</evidence>
<protein>
    <submittedName>
        <fullName evidence="2">GAF domain-containing protein</fullName>
    </submittedName>
</protein>
<gene>
    <name evidence="2" type="ORF">ACTOB_003776</name>
</gene>
<keyword evidence="3" id="KW-1185">Reference proteome</keyword>
<dbReference type="EMBL" id="CP126980">
    <property type="protein sequence ID" value="WIN00095.1"/>
    <property type="molecule type" value="Genomic_DNA"/>
</dbReference>
<dbReference type="PANTHER" id="PTHR43102:SF2">
    <property type="entry name" value="GAF DOMAIN-CONTAINING PROTEIN"/>
    <property type="match status" value="1"/>
</dbReference>
<dbReference type="InterPro" id="IPR003018">
    <property type="entry name" value="GAF"/>
</dbReference>
<reference evidence="2 3" key="1">
    <citation type="submission" date="2023-06" db="EMBL/GenBank/DDBJ databases">
        <authorList>
            <person name="Yushchuk O."/>
            <person name="Binda E."/>
            <person name="Ruckert-Reed C."/>
            <person name="Fedorenko V."/>
            <person name="Kalinowski J."/>
            <person name="Marinelli F."/>
        </authorList>
    </citation>
    <scope>NUCLEOTIDE SEQUENCE [LARGE SCALE GENOMIC DNA]</scope>
    <source>
        <strain evidence="2 3">NRRL 3884</strain>
    </source>
</reference>
<dbReference type="Gene3D" id="3.30.450.40">
    <property type="match status" value="1"/>
</dbReference>
<dbReference type="SUPFAM" id="SSF55781">
    <property type="entry name" value="GAF domain-like"/>
    <property type="match status" value="1"/>
</dbReference>
<dbReference type="RefSeq" id="WP_284921565.1">
    <property type="nucleotide sequence ID" value="NZ_CP126980.1"/>
</dbReference>
<accession>A0ABY8WUL9</accession>
<feature type="domain" description="GAF" evidence="1">
    <location>
        <begin position="29"/>
        <end position="172"/>
    </location>
</feature>
<dbReference type="Proteomes" id="UP001240150">
    <property type="component" value="Chromosome"/>
</dbReference>
<proteinExistence type="predicted"/>
<evidence type="ECO:0000313" key="2">
    <source>
        <dbReference type="EMBL" id="WIN00095.1"/>
    </source>
</evidence>
<dbReference type="InterPro" id="IPR029016">
    <property type="entry name" value="GAF-like_dom_sf"/>
</dbReference>
<evidence type="ECO:0000313" key="3">
    <source>
        <dbReference type="Proteomes" id="UP001240150"/>
    </source>
</evidence>
<dbReference type="SMART" id="SM00065">
    <property type="entry name" value="GAF"/>
    <property type="match status" value="1"/>
</dbReference>
<name>A0ABY8WUL9_9ACTN</name>